<evidence type="ECO:0000313" key="1">
    <source>
        <dbReference type="EMBL" id="GAA4689943.1"/>
    </source>
</evidence>
<name>A0ABP8WHF3_9MICO</name>
<proteinExistence type="predicted"/>
<organism evidence="1 2">
    <name type="scientific">Promicromonospora umidemergens</name>
    <dbReference type="NCBI Taxonomy" id="629679"/>
    <lineage>
        <taxon>Bacteria</taxon>
        <taxon>Bacillati</taxon>
        <taxon>Actinomycetota</taxon>
        <taxon>Actinomycetes</taxon>
        <taxon>Micrococcales</taxon>
        <taxon>Promicromonosporaceae</taxon>
        <taxon>Promicromonospora</taxon>
    </lineage>
</organism>
<evidence type="ECO:0008006" key="3">
    <source>
        <dbReference type="Google" id="ProtNLM"/>
    </source>
</evidence>
<keyword evidence="2" id="KW-1185">Reference proteome</keyword>
<gene>
    <name evidence="1" type="ORF">GCM10023198_05830</name>
</gene>
<sequence>MMFRRKRGRDKTSANVRLVGRDERERATYIIYSAARLAAALDFLRQTPVTEEFVYLIVETPQGNIGRDLVYIFDESDGTPLALAPRPASSDPTPSETHCAWCGHFVVPVELPRLRFHEVVSSVATHVLVEGPLYKRGHGFSCEHCGFLQCAVCSGMTNDDADPPMPTCRSCGRELRFHMEDVPLHELRESSRLGPNGEIVLFPDDPLGDETWGLLPLKVPWTVDVEAFLAQPTLPYLWPGDDRYESLVADWGADARRMLRASWINVYLHHPNPDVVSECLRVARPDSVYNMTALADLLASPTAEQSLKTAASVALWALDSEPKVRMVLNLLLSRGLIASDYSPQAVHQALAELWATCPAEKARWFEEQLDDGEDD</sequence>
<dbReference type="Proteomes" id="UP001500843">
    <property type="component" value="Unassembled WGS sequence"/>
</dbReference>
<reference evidence="2" key="1">
    <citation type="journal article" date="2019" name="Int. J. Syst. Evol. Microbiol.">
        <title>The Global Catalogue of Microorganisms (GCM) 10K type strain sequencing project: providing services to taxonomists for standard genome sequencing and annotation.</title>
        <authorList>
            <consortium name="The Broad Institute Genomics Platform"/>
            <consortium name="The Broad Institute Genome Sequencing Center for Infectious Disease"/>
            <person name="Wu L."/>
            <person name="Ma J."/>
        </authorList>
    </citation>
    <scope>NUCLEOTIDE SEQUENCE [LARGE SCALE GENOMIC DNA]</scope>
    <source>
        <strain evidence="2">JCM 17975</strain>
    </source>
</reference>
<protein>
    <recommendedName>
        <fullName evidence="3">HEAT repeat protein</fullName>
    </recommendedName>
</protein>
<accession>A0ABP8WHF3</accession>
<dbReference type="EMBL" id="BAABHM010000004">
    <property type="protein sequence ID" value="GAA4689943.1"/>
    <property type="molecule type" value="Genomic_DNA"/>
</dbReference>
<evidence type="ECO:0000313" key="2">
    <source>
        <dbReference type="Proteomes" id="UP001500843"/>
    </source>
</evidence>
<comment type="caution">
    <text evidence="1">The sequence shown here is derived from an EMBL/GenBank/DDBJ whole genome shotgun (WGS) entry which is preliminary data.</text>
</comment>